<evidence type="ECO:0000313" key="4">
    <source>
        <dbReference type="EMBL" id="KAL2645114.1"/>
    </source>
</evidence>
<organism evidence="4 5">
    <name type="scientific">Riccia fluitans</name>
    <dbReference type="NCBI Taxonomy" id="41844"/>
    <lineage>
        <taxon>Eukaryota</taxon>
        <taxon>Viridiplantae</taxon>
        <taxon>Streptophyta</taxon>
        <taxon>Embryophyta</taxon>
        <taxon>Marchantiophyta</taxon>
        <taxon>Marchantiopsida</taxon>
        <taxon>Marchantiidae</taxon>
        <taxon>Marchantiales</taxon>
        <taxon>Ricciaceae</taxon>
        <taxon>Riccia</taxon>
    </lineage>
</organism>
<dbReference type="InterPro" id="IPR013083">
    <property type="entry name" value="Znf_RING/FYVE/PHD"/>
</dbReference>
<evidence type="ECO:0000256" key="1">
    <source>
        <dbReference type="ARBA" id="ARBA00004906"/>
    </source>
</evidence>
<evidence type="ECO:0000259" key="3">
    <source>
        <dbReference type="SMART" id="SM00504"/>
    </source>
</evidence>
<dbReference type="SMART" id="SM00504">
    <property type="entry name" value="Ubox"/>
    <property type="match status" value="1"/>
</dbReference>
<dbReference type="Gene3D" id="3.30.40.10">
    <property type="entry name" value="Zinc/RING finger domain, C3HC4 (zinc finger)"/>
    <property type="match status" value="1"/>
</dbReference>
<dbReference type="EMBL" id="JBHFFA010000002">
    <property type="protein sequence ID" value="KAL2645114.1"/>
    <property type="molecule type" value="Genomic_DNA"/>
</dbReference>
<dbReference type="InterPro" id="IPR003613">
    <property type="entry name" value="Ubox_domain"/>
</dbReference>
<feature type="domain" description="U-box" evidence="3">
    <location>
        <begin position="227"/>
        <end position="286"/>
    </location>
</feature>
<dbReference type="AlphaFoldDB" id="A0ABD1ZCH5"/>
<sequence length="516" mass="58674">MMEETGSLDRADEQIQKLVRHLEELEQMKQHNTQVGQEVADFVRTMNSNLQFLKSKLPKSISRQALESLVEELEEASRFMEEGLNEGKFKSLWTAKETSSKLKSLREKLLSAFQMAFFITSLDVAINGRNRMSNFQERMLELSSAYISDSVAATVRIQELLQPITSTIDRQDRKLQSIIDYVEETRARKETESTNNEKFFNDVLAAVNGISDDLLGNSSRDDDSDEEFRDPITEELMCDPVKGSDGFTYDRWTILDNAISRSPNTQEPLSIVCDDINVRRRLFHKFRSLQVEKKFAEKRQEYRSLSLELEKNGHDAEALEMLENVLKWAPRDSECQLLREVIKSRLAKFHASERSSSESADLEAIDQRAAMDEQLNAAFARAVSLEAELASKDSEHSQTVATSESSSSESADLEAIDQRAAMDEQLKAAFARAVSLEAELTSKDSEHSQTVATISAEIDRLKASLEGNDREMKLLEKGRFKRFLRVTLKWFVNYPCMCICISGWVCSDLCTCGRIL</sequence>
<accession>A0ABD1ZCH5</accession>
<reference evidence="4 5" key="1">
    <citation type="submission" date="2024-09" db="EMBL/GenBank/DDBJ databases">
        <title>Chromosome-scale assembly of Riccia fluitans.</title>
        <authorList>
            <person name="Paukszto L."/>
            <person name="Sawicki J."/>
            <person name="Karawczyk K."/>
            <person name="Piernik-Szablinska J."/>
            <person name="Szczecinska M."/>
            <person name="Mazdziarz M."/>
        </authorList>
    </citation>
    <scope>NUCLEOTIDE SEQUENCE [LARGE SCALE GENOMIC DNA]</scope>
    <source>
        <strain evidence="4">Rf_01</strain>
        <tissue evidence="4">Aerial parts of the thallus</tissue>
    </source>
</reference>
<dbReference type="SUPFAM" id="SSF57850">
    <property type="entry name" value="RING/U-box"/>
    <property type="match status" value="1"/>
</dbReference>
<keyword evidence="5" id="KW-1185">Reference proteome</keyword>
<name>A0ABD1ZCH5_9MARC</name>
<comment type="pathway">
    <text evidence="1">Protein modification; protein ubiquitination.</text>
</comment>
<evidence type="ECO:0000313" key="5">
    <source>
        <dbReference type="Proteomes" id="UP001605036"/>
    </source>
</evidence>
<gene>
    <name evidence="4" type="ORF">R1flu_012701</name>
</gene>
<dbReference type="Pfam" id="PF04564">
    <property type="entry name" value="U-box"/>
    <property type="match status" value="1"/>
</dbReference>
<feature type="region of interest" description="Disordered" evidence="2">
    <location>
        <begin position="390"/>
        <end position="413"/>
    </location>
</feature>
<comment type="caution">
    <text evidence="4">The sequence shown here is derived from an EMBL/GenBank/DDBJ whole genome shotgun (WGS) entry which is preliminary data.</text>
</comment>
<evidence type="ECO:0000256" key="2">
    <source>
        <dbReference type="SAM" id="MobiDB-lite"/>
    </source>
</evidence>
<protein>
    <recommendedName>
        <fullName evidence="3">U-box domain-containing protein</fullName>
    </recommendedName>
</protein>
<proteinExistence type="predicted"/>
<dbReference type="Proteomes" id="UP001605036">
    <property type="component" value="Unassembled WGS sequence"/>
</dbReference>